<feature type="compositionally biased region" description="Polar residues" evidence="1">
    <location>
        <begin position="7"/>
        <end position="18"/>
    </location>
</feature>
<proteinExistence type="predicted"/>
<dbReference type="Proteomes" id="UP000765509">
    <property type="component" value="Unassembled WGS sequence"/>
</dbReference>
<sequence length="394" mass="45329">MDKIDEANSNMPKLSTPISHIRSPVKPKEELTNTFITDLSHKDNNQVLMKEVLQLKEWPTFTGEGEYDHMSYIKTIDMLQEDYSIPDELITAILHSLFEKSAKRGYYGIRQTNGKNTWSWWKQEIITKWANYAWRYKIDNAFENSFFDPEKDKPLNWLLKQVERLNALYPEISQKMVHMKILKKCAGELEHALRSRCIEPCSTEEYINALEDIVTRTKIGRTWKKLDIKSPNKPFIKKINQEKLSSPIHPIIMRKSSATNVEDHNDKEEESDSEKDTEESETSESDKIDIINAQIDNIHLIYEVLDVNSNLPQAGTSDKSLTKIKDSKFYRTKPAKGMGYTAGKSSISIIMVGNHEAKVSLDTGAYCTCVGKGYVKNNCTRLGRKTYTNSRSQI</sequence>
<feature type="region of interest" description="Disordered" evidence="1">
    <location>
        <begin position="1"/>
        <end position="20"/>
    </location>
</feature>
<accession>A0A9Q3DXL2</accession>
<organism evidence="2 3">
    <name type="scientific">Austropuccinia psidii MF-1</name>
    <dbReference type="NCBI Taxonomy" id="1389203"/>
    <lineage>
        <taxon>Eukaryota</taxon>
        <taxon>Fungi</taxon>
        <taxon>Dikarya</taxon>
        <taxon>Basidiomycota</taxon>
        <taxon>Pucciniomycotina</taxon>
        <taxon>Pucciniomycetes</taxon>
        <taxon>Pucciniales</taxon>
        <taxon>Sphaerophragmiaceae</taxon>
        <taxon>Austropuccinia</taxon>
    </lineage>
</organism>
<dbReference type="OrthoDB" id="2506710at2759"/>
<gene>
    <name evidence="2" type="ORF">O181_049478</name>
</gene>
<evidence type="ECO:0000313" key="3">
    <source>
        <dbReference type="Proteomes" id="UP000765509"/>
    </source>
</evidence>
<keyword evidence="3" id="KW-1185">Reference proteome</keyword>
<dbReference type="EMBL" id="AVOT02021134">
    <property type="protein sequence ID" value="MBW0509763.1"/>
    <property type="molecule type" value="Genomic_DNA"/>
</dbReference>
<evidence type="ECO:0000256" key="1">
    <source>
        <dbReference type="SAM" id="MobiDB-lite"/>
    </source>
</evidence>
<evidence type="ECO:0000313" key="2">
    <source>
        <dbReference type="EMBL" id="MBW0509763.1"/>
    </source>
</evidence>
<name>A0A9Q3DXL2_9BASI</name>
<reference evidence="2" key="1">
    <citation type="submission" date="2021-03" db="EMBL/GenBank/DDBJ databases">
        <title>Draft genome sequence of rust myrtle Austropuccinia psidii MF-1, a brazilian biotype.</title>
        <authorList>
            <person name="Quecine M.C."/>
            <person name="Pachon D.M.R."/>
            <person name="Bonatelli M.L."/>
            <person name="Correr F.H."/>
            <person name="Franceschini L.M."/>
            <person name="Leite T.F."/>
            <person name="Margarido G.R.A."/>
            <person name="Almeida C.A."/>
            <person name="Ferrarezi J.A."/>
            <person name="Labate C.A."/>
        </authorList>
    </citation>
    <scope>NUCLEOTIDE SEQUENCE</scope>
    <source>
        <strain evidence="2">MF-1</strain>
    </source>
</reference>
<dbReference type="AlphaFoldDB" id="A0A9Q3DXL2"/>
<comment type="caution">
    <text evidence="2">The sequence shown here is derived from an EMBL/GenBank/DDBJ whole genome shotgun (WGS) entry which is preliminary data.</text>
</comment>
<feature type="region of interest" description="Disordered" evidence="1">
    <location>
        <begin position="250"/>
        <end position="288"/>
    </location>
</feature>
<feature type="compositionally biased region" description="Acidic residues" evidence="1">
    <location>
        <begin position="268"/>
        <end position="283"/>
    </location>
</feature>
<protein>
    <submittedName>
        <fullName evidence="2">Uncharacterized protein</fullName>
    </submittedName>
</protein>